<dbReference type="InterPro" id="IPR000639">
    <property type="entry name" value="Epox_hydrolase-like"/>
</dbReference>
<dbReference type="PANTHER" id="PTHR43329">
    <property type="entry name" value="EPOXIDE HYDROLASE"/>
    <property type="match status" value="1"/>
</dbReference>
<evidence type="ECO:0000259" key="2">
    <source>
        <dbReference type="Pfam" id="PF00561"/>
    </source>
</evidence>
<evidence type="ECO:0000313" key="3">
    <source>
        <dbReference type="EMBL" id="GLQ23203.1"/>
    </source>
</evidence>
<proteinExistence type="predicted"/>
<organism evidence="3 4">
    <name type="scientific">Algimonas ampicilliniresistens</name>
    <dbReference type="NCBI Taxonomy" id="1298735"/>
    <lineage>
        <taxon>Bacteria</taxon>
        <taxon>Pseudomonadati</taxon>
        <taxon>Pseudomonadota</taxon>
        <taxon>Alphaproteobacteria</taxon>
        <taxon>Maricaulales</taxon>
        <taxon>Robiginitomaculaceae</taxon>
        <taxon>Algimonas</taxon>
    </lineage>
</organism>
<dbReference type="RefSeq" id="WP_284388372.1">
    <property type="nucleotide sequence ID" value="NZ_BSNK01000001.1"/>
</dbReference>
<dbReference type="Gene3D" id="3.40.50.1820">
    <property type="entry name" value="alpha/beta hydrolase"/>
    <property type="match status" value="1"/>
</dbReference>
<dbReference type="Pfam" id="PF00561">
    <property type="entry name" value="Abhydrolase_1"/>
    <property type="match status" value="1"/>
</dbReference>
<dbReference type="PRINTS" id="PR00111">
    <property type="entry name" value="ABHYDROLASE"/>
</dbReference>
<protein>
    <submittedName>
        <fullName evidence="3">Haloalkane dehalogenase</fullName>
    </submittedName>
</protein>
<dbReference type="SUPFAM" id="SSF53474">
    <property type="entry name" value="alpha/beta-Hydrolases"/>
    <property type="match status" value="1"/>
</dbReference>
<feature type="domain" description="AB hydrolase-1" evidence="2">
    <location>
        <begin position="44"/>
        <end position="281"/>
    </location>
</feature>
<dbReference type="InterPro" id="IPR000073">
    <property type="entry name" value="AB_hydrolase_1"/>
</dbReference>
<keyword evidence="4" id="KW-1185">Reference proteome</keyword>
<dbReference type="EMBL" id="BSNK01000001">
    <property type="protein sequence ID" value="GLQ23203.1"/>
    <property type="molecule type" value="Genomic_DNA"/>
</dbReference>
<reference evidence="3" key="2">
    <citation type="submission" date="2023-01" db="EMBL/GenBank/DDBJ databases">
        <title>Draft genome sequence of Algimonas ampicilliniresistens strain NBRC 108219.</title>
        <authorList>
            <person name="Sun Q."/>
            <person name="Mori K."/>
        </authorList>
    </citation>
    <scope>NUCLEOTIDE SEQUENCE</scope>
    <source>
        <strain evidence="3">NBRC 108219</strain>
    </source>
</reference>
<dbReference type="NCBIfam" id="NF002043">
    <property type="entry name" value="PRK00870.1"/>
    <property type="match status" value="1"/>
</dbReference>
<dbReference type="PRINTS" id="PR00412">
    <property type="entry name" value="EPOXHYDRLASE"/>
</dbReference>
<dbReference type="InterPro" id="IPR029058">
    <property type="entry name" value="AB_hydrolase_fold"/>
</dbReference>
<keyword evidence="1" id="KW-0378">Hydrolase</keyword>
<accession>A0ABQ5V6W3</accession>
<reference evidence="3" key="1">
    <citation type="journal article" date="2014" name="Int. J. Syst. Evol. Microbiol.">
        <title>Complete genome of a new Firmicutes species belonging to the dominant human colonic microbiota ('Ruminococcus bicirculans') reveals two chromosomes and a selective capacity to utilize plant glucans.</title>
        <authorList>
            <consortium name="NISC Comparative Sequencing Program"/>
            <person name="Wegmann U."/>
            <person name="Louis P."/>
            <person name="Goesmann A."/>
            <person name="Henrissat B."/>
            <person name="Duncan S.H."/>
            <person name="Flint H.J."/>
        </authorList>
    </citation>
    <scope>NUCLEOTIDE SEQUENCE</scope>
    <source>
        <strain evidence="3">NBRC 108219</strain>
    </source>
</reference>
<name>A0ABQ5V6W3_9PROT</name>
<comment type="caution">
    <text evidence="3">The sequence shown here is derived from an EMBL/GenBank/DDBJ whole genome shotgun (WGS) entry which is preliminary data.</text>
</comment>
<dbReference type="Proteomes" id="UP001161391">
    <property type="component" value="Unassembled WGS sequence"/>
</dbReference>
<sequence length="297" mass="32799">MEKLRTPDERFNGLPDYPFEPNYATVGDDLRLHYVDEGAKSARPVLMMHGEPSWSFLYRHMIPPVAEAGFRVIAPDLIGFGKSDKPTETSDYSYSSHVEWMLEWFDSLDLSGVVLFCQDWGGLIGLRLVAARPDRFAAVIAGNTMLPIGEGTPPDAFLAWQQFSQTVPEFPTGMILQGASVRDLTAEEVAGYDAPYPDESFKAGARIFPALVPTAPDHDGVADNRDAWKVLSAWDKPFVTCFSDQDPVTKGGDKIFQARVPGTKGQPHRTIKDGGHFLQEDQPGELAELIIEVAKTL</sequence>
<evidence type="ECO:0000313" key="4">
    <source>
        <dbReference type="Proteomes" id="UP001161391"/>
    </source>
</evidence>
<evidence type="ECO:0000256" key="1">
    <source>
        <dbReference type="ARBA" id="ARBA00022801"/>
    </source>
</evidence>
<gene>
    <name evidence="3" type="primary">dhmA</name>
    <name evidence="3" type="ORF">GCM10007853_10770</name>
</gene>